<feature type="domain" description="Calcineurin-like phosphoesterase" evidence="3">
    <location>
        <begin position="4"/>
        <end position="138"/>
    </location>
</feature>
<evidence type="ECO:0000259" key="3">
    <source>
        <dbReference type="Pfam" id="PF12850"/>
    </source>
</evidence>
<evidence type="ECO:0000256" key="2">
    <source>
        <dbReference type="RuleBase" id="RU362039"/>
    </source>
</evidence>
<dbReference type="PANTHER" id="PTHR11124">
    <property type="entry name" value="VACUOLAR SORTING PROTEIN VPS29"/>
    <property type="match status" value="1"/>
</dbReference>
<dbReference type="InterPro" id="IPR029052">
    <property type="entry name" value="Metallo-depent_PP-like"/>
</dbReference>
<keyword evidence="2" id="KW-0479">Metal-binding</keyword>
<protein>
    <recommendedName>
        <fullName evidence="2">Phosphoesterase</fullName>
        <ecNumber evidence="2">3.1.4.-</ecNumber>
    </recommendedName>
</protein>
<comment type="similarity">
    <text evidence="1 2">Belongs to the metallophosphoesterase superfamily. YfcE family.</text>
</comment>
<dbReference type="GO" id="GO:0046872">
    <property type="term" value="F:metal ion binding"/>
    <property type="evidence" value="ECO:0007669"/>
    <property type="project" value="UniProtKB-KW"/>
</dbReference>
<reference evidence="4" key="1">
    <citation type="journal article" date="2011" name="Environ. Microbiol.">
        <title>Genomic insights into the metabolic potential of the polycyclic aromatic hydrocarbon degrading sulfate-reducing Deltaproteobacterium N47.</title>
        <authorList>
            <person name="Bergmann F."/>
            <person name="Selesi D."/>
            <person name="Weinmaier T."/>
            <person name="Tischler P."/>
            <person name="Rattei T."/>
            <person name="Meckenstock R.U."/>
        </authorList>
    </citation>
    <scope>NUCLEOTIDE SEQUENCE</scope>
</reference>
<dbReference type="InterPro" id="IPR000979">
    <property type="entry name" value="Phosphodiesterase_MJ0936/Vps29"/>
</dbReference>
<dbReference type="Pfam" id="PF12850">
    <property type="entry name" value="Metallophos_2"/>
    <property type="match status" value="1"/>
</dbReference>
<dbReference type="EC" id="3.1.4.-" evidence="2"/>
<evidence type="ECO:0000313" key="4">
    <source>
        <dbReference type="EMBL" id="CBX28965.1"/>
    </source>
</evidence>
<dbReference type="NCBIfam" id="TIGR00040">
    <property type="entry name" value="yfcE"/>
    <property type="match status" value="1"/>
</dbReference>
<dbReference type="GO" id="GO:0016787">
    <property type="term" value="F:hydrolase activity"/>
    <property type="evidence" value="ECO:0007669"/>
    <property type="project" value="UniProtKB-UniRule"/>
</dbReference>
<accession>E1YE35</accession>
<dbReference type="EMBL" id="FR695870">
    <property type="protein sequence ID" value="CBX28965.1"/>
    <property type="molecule type" value="Genomic_DNA"/>
</dbReference>
<dbReference type="SUPFAM" id="SSF56300">
    <property type="entry name" value="Metallo-dependent phosphatases"/>
    <property type="match status" value="1"/>
</dbReference>
<sequence length="154" mass="16960">MPCKIAVLSDTHGLLRPEAVSAIADCDIIFHAGDIGDPQVLYELGRIAPVHAVKGNTDRGKWTEKLPLTEFVEFCGHFFYILHELDGLDLESAAASFEMVIFGHTHRAEIKQQNSIFYLNPGSAGPRRSNLPVTIAKVIVNSKGLIPEIIRLNI</sequence>
<evidence type="ECO:0000256" key="1">
    <source>
        <dbReference type="ARBA" id="ARBA00008950"/>
    </source>
</evidence>
<comment type="cofactor">
    <cofactor evidence="2">
        <name>a divalent metal cation</name>
        <dbReference type="ChEBI" id="CHEBI:60240"/>
    </cofactor>
</comment>
<organism evidence="4">
    <name type="scientific">uncultured Desulfobacterium sp</name>
    <dbReference type="NCBI Taxonomy" id="201089"/>
    <lineage>
        <taxon>Bacteria</taxon>
        <taxon>Pseudomonadati</taxon>
        <taxon>Thermodesulfobacteriota</taxon>
        <taxon>Desulfobacteria</taxon>
        <taxon>Desulfobacterales</taxon>
        <taxon>Desulfobacteriaceae</taxon>
        <taxon>Desulfobacterium</taxon>
        <taxon>environmental samples</taxon>
    </lineage>
</organism>
<dbReference type="Gene3D" id="3.60.21.10">
    <property type="match status" value="1"/>
</dbReference>
<dbReference type="AlphaFoldDB" id="E1YE35"/>
<dbReference type="InterPro" id="IPR024654">
    <property type="entry name" value="Calcineurin-like_PHP_lpxH"/>
</dbReference>
<name>E1YE35_9BACT</name>
<proteinExistence type="inferred from homology"/>
<gene>
    <name evidence="4" type="ORF">N47_B21110</name>
</gene>